<keyword evidence="4 5" id="KW-0472">Membrane</keyword>
<reference evidence="6 7" key="1">
    <citation type="journal article" date="2019" name="Appl. Microbiol. Biotechnol.">
        <title>Uncovering carbohydrate metabolism through a genotype-phenotype association study of 56 lactic acid bacteria genomes.</title>
        <authorList>
            <person name="Buron-Moles G."/>
            <person name="Chailyan A."/>
            <person name="Dolejs I."/>
            <person name="Forster J."/>
            <person name="Miks M.H."/>
        </authorList>
    </citation>
    <scope>NUCLEOTIDE SEQUENCE [LARGE SCALE GENOMIC DNA]</scope>
    <source>
        <strain evidence="6 7">ATCC 49373</strain>
    </source>
</reference>
<dbReference type="GO" id="GO:0015108">
    <property type="term" value="F:chloride transmembrane transporter activity"/>
    <property type="evidence" value="ECO:0007669"/>
    <property type="project" value="InterPro"/>
</dbReference>
<feature type="transmembrane region" description="Helical" evidence="5">
    <location>
        <begin position="292"/>
        <end position="322"/>
    </location>
</feature>
<dbReference type="Gene3D" id="1.10.3080.10">
    <property type="entry name" value="Clc chloride channel"/>
    <property type="match status" value="1"/>
</dbReference>
<protein>
    <recommendedName>
        <fullName evidence="8">Chloride channel protein</fullName>
    </recommendedName>
</protein>
<evidence type="ECO:0000313" key="7">
    <source>
        <dbReference type="Proteomes" id="UP000294854"/>
    </source>
</evidence>
<comment type="caution">
    <text evidence="6">The sequence shown here is derived from an EMBL/GenBank/DDBJ whole genome shotgun (WGS) entry which is preliminary data.</text>
</comment>
<evidence type="ECO:0000256" key="3">
    <source>
        <dbReference type="ARBA" id="ARBA00022989"/>
    </source>
</evidence>
<dbReference type="Pfam" id="PF00654">
    <property type="entry name" value="Voltage_CLC"/>
    <property type="match status" value="1"/>
</dbReference>
<evidence type="ECO:0000256" key="4">
    <source>
        <dbReference type="ARBA" id="ARBA00023136"/>
    </source>
</evidence>
<accession>A0A4R5NM97</accession>
<feature type="transmembrane region" description="Helical" evidence="5">
    <location>
        <begin position="368"/>
        <end position="389"/>
    </location>
</feature>
<evidence type="ECO:0000313" key="6">
    <source>
        <dbReference type="EMBL" id="TDG76756.1"/>
    </source>
</evidence>
<dbReference type="InterPro" id="IPR001807">
    <property type="entry name" value="ClC"/>
</dbReference>
<dbReference type="InterPro" id="IPR014743">
    <property type="entry name" value="Cl-channel_core"/>
</dbReference>
<evidence type="ECO:0000256" key="1">
    <source>
        <dbReference type="ARBA" id="ARBA00004141"/>
    </source>
</evidence>
<feature type="transmembrane region" description="Helical" evidence="5">
    <location>
        <begin position="246"/>
        <end position="272"/>
    </location>
</feature>
<feature type="transmembrane region" description="Helical" evidence="5">
    <location>
        <begin position="175"/>
        <end position="194"/>
    </location>
</feature>
<sequence length="419" mass="47130">MTKKVLLFMYGLCLSAIAGILISLFYTLQSYLIDLFWPGELSRPLVNALILIVIAVVILVTRRKFGQLPRNFSNVMVEIRKTGTADYRFLPLQLIIPAIILVSGTSLGPEATLVSSTVLFGIWIGDKLRYVEANYDRLTLANWKTVLTVIATPHRYLNRREDTPEHRGIFLNRKLIKVIYFMNGILWFCIVYNLSGEPSLILRIGTSHWQLGDLIWALPILLVSYLIGHVYLQVMIEIRKMIQSRFFHEIALVIFGGLAIYITSLLAPEILFSGQHNFHLFTTSWAGHSVGYLILISFGKLLLLTICLNTGWVGGDIFPVLFASTVQGLAISRLLPGMDQTYIVVLIAIGLATAILESPLLVGSLMAIMFAPVSLFPVVVGATAILMFVRFLEKRYVKYAPTVFDQMSNWLQIINVFKK</sequence>
<evidence type="ECO:0000256" key="2">
    <source>
        <dbReference type="ARBA" id="ARBA00022692"/>
    </source>
</evidence>
<dbReference type="EMBL" id="PUFO01000057">
    <property type="protein sequence ID" value="TDG76756.1"/>
    <property type="molecule type" value="Genomic_DNA"/>
</dbReference>
<dbReference type="GO" id="GO:0016020">
    <property type="term" value="C:membrane"/>
    <property type="evidence" value="ECO:0007669"/>
    <property type="project" value="UniProtKB-SubCell"/>
</dbReference>
<dbReference type="PANTHER" id="PTHR43427">
    <property type="entry name" value="CHLORIDE CHANNEL PROTEIN CLC-E"/>
    <property type="match status" value="1"/>
</dbReference>
<feature type="transmembrane region" description="Helical" evidence="5">
    <location>
        <begin position="342"/>
        <end position="362"/>
    </location>
</feature>
<keyword evidence="7" id="KW-1185">Reference proteome</keyword>
<keyword evidence="3 5" id="KW-1133">Transmembrane helix</keyword>
<feature type="transmembrane region" description="Helical" evidence="5">
    <location>
        <begin position="41"/>
        <end position="60"/>
    </location>
</feature>
<dbReference type="CDD" id="cd00400">
    <property type="entry name" value="Voltage_gated_ClC"/>
    <property type="match status" value="1"/>
</dbReference>
<comment type="subcellular location">
    <subcellularLocation>
        <location evidence="1">Membrane</location>
        <topology evidence="1">Multi-pass membrane protein</topology>
    </subcellularLocation>
</comment>
<gene>
    <name evidence="6" type="ORF">C5L31_001340</name>
</gene>
<feature type="transmembrane region" description="Helical" evidence="5">
    <location>
        <begin position="214"/>
        <end position="234"/>
    </location>
</feature>
<dbReference type="STRING" id="1122149.FD44_GL001063"/>
<dbReference type="PANTHER" id="PTHR43427:SF12">
    <property type="entry name" value="CHLORIDE TRANSPORTER"/>
    <property type="match status" value="1"/>
</dbReference>
<dbReference type="RefSeq" id="WP_010620164.1">
    <property type="nucleotide sequence ID" value="NZ_PUFO01000057.1"/>
</dbReference>
<dbReference type="InterPro" id="IPR050368">
    <property type="entry name" value="ClC-type_chloride_channel"/>
</dbReference>
<feature type="transmembrane region" description="Helical" evidence="5">
    <location>
        <begin position="7"/>
        <end position="29"/>
    </location>
</feature>
<organism evidence="6 7">
    <name type="scientific">Secundilactobacillus malefermentans</name>
    <dbReference type="NCBI Taxonomy" id="176292"/>
    <lineage>
        <taxon>Bacteria</taxon>
        <taxon>Bacillati</taxon>
        <taxon>Bacillota</taxon>
        <taxon>Bacilli</taxon>
        <taxon>Lactobacillales</taxon>
        <taxon>Lactobacillaceae</taxon>
        <taxon>Secundilactobacillus</taxon>
    </lineage>
</organism>
<dbReference type="SUPFAM" id="SSF81340">
    <property type="entry name" value="Clc chloride channel"/>
    <property type="match status" value="2"/>
</dbReference>
<evidence type="ECO:0000256" key="5">
    <source>
        <dbReference type="SAM" id="Phobius"/>
    </source>
</evidence>
<evidence type="ECO:0008006" key="8">
    <source>
        <dbReference type="Google" id="ProtNLM"/>
    </source>
</evidence>
<name>A0A4R5NM97_9LACO</name>
<dbReference type="Proteomes" id="UP000294854">
    <property type="component" value="Unassembled WGS sequence"/>
</dbReference>
<dbReference type="OrthoDB" id="2729535at2"/>
<proteinExistence type="predicted"/>
<keyword evidence="2 5" id="KW-0812">Transmembrane</keyword>
<dbReference type="AlphaFoldDB" id="A0A4R5NM97"/>